<organism evidence="1 2">
    <name type="scientific">Ampelomyces quisqualis</name>
    <name type="common">Powdery mildew agent</name>
    <dbReference type="NCBI Taxonomy" id="50730"/>
    <lineage>
        <taxon>Eukaryota</taxon>
        <taxon>Fungi</taxon>
        <taxon>Dikarya</taxon>
        <taxon>Ascomycota</taxon>
        <taxon>Pezizomycotina</taxon>
        <taxon>Dothideomycetes</taxon>
        <taxon>Pleosporomycetidae</taxon>
        <taxon>Pleosporales</taxon>
        <taxon>Pleosporineae</taxon>
        <taxon>Phaeosphaeriaceae</taxon>
        <taxon>Ampelomyces</taxon>
    </lineage>
</organism>
<name>A0A6A5QH47_AMPQU</name>
<dbReference type="Proteomes" id="UP000800096">
    <property type="component" value="Unassembled WGS sequence"/>
</dbReference>
<protein>
    <submittedName>
        <fullName evidence="1">Uncharacterized protein</fullName>
    </submittedName>
</protein>
<proteinExistence type="predicted"/>
<dbReference type="EMBL" id="ML979139">
    <property type="protein sequence ID" value="KAF1913397.1"/>
    <property type="molecule type" value="Genomic_DNA"/>
</dbReference>
<keyword evidence="2" id="KW-1185">Reference proteome</keyword>
<sequence length="180" mass="20252">MPAQKQSHSLNLPVAVQEFTLTKVQPDRKIVLILHTGSEEIRIADYHNLFIITATSTVTPLNDPDIIRLLEEEGLYTDMTAHQYGKQPGPTSVKAYPAMGYWESDYIGAQYHDHILKVQGSNYKIENLVSKAIICTINNAFIRECDTIDSLASFSSDDEVAHTEGVKRLIKAVLKHVWEL</sequence>
<dbReference type="AlphaFoldDB" id="A0A6A5QH47"/>
<reference evidence="1" key="1">
    <citation type="journal article" date="2020" name="Stud. Mycol.">
        <title>101 Dothideomycetes genomes: a test case for predicting lifestyles and emergence of pathogens.</title>
        <authorList>
            <person name="Haridas S."/>
            <person name="Albert R."/>
            <person name="Binder M."/>
            <person name="Bloem J."/>
            <person name="Labutti K."/>
            <person name="Salamov A."/>
            <person name="Andreopoulos B."/>
            <person name="Baker S."/>
            <person name="Barry K."/>
            <person name="Bills G."/>
            <person name="Bluhm B."/>
            <person name="Cannon C."/>
            <person name="Castanera R."/>
            <person name="Culley D."/>
            <person name="Daum C."/>
            <person name="Ezra D."/>
            <person name="Gonzalez J."/>
            <person name="Henrissat B."/>
            <person name="Kuo A."/>
            <person name="Liang C."/>
            <person name="Lipzen A."/>
            <person name="Lutzoni F."/>
            <person name="Magnuson J."/>
            <person name="Mondo S."/>
            <person name="Nolan M."/>
            <person name="Ohm R."/>
            <person name="Pangilinan J."/>
            <person name="Park H.-J."/>
            <person name="Ramirez L."/>
            <person name="Alfaro M."/>
            <person name="Sun H."/>
            <person name="Tritt A."/>
            <person name="Yoshinaga Y."/>
            <person name="Zwiers L.-H."/>
            <person name="Turgeon B."/>
            <person name="Goodwin S."/>
            <person name="Spatafora J."/>
            <person name="Crous P."/>
            <person name="Grigoriev I."/>
        </authorList>
    </citation>
    <scope>NUCLEOTIDE SEQUENCE</scope>
    <source>
        <strain evidence="1">HMLAC05119</strain>
    </source>
</reference>
<gene>
    <name evidence="1" type="ORF">BDU57DRAFT_597739</name>
</gene>
<evidence type="ECO:0000313" key="1">
    <source>
        <dbReference type="EMBL" id="KAF1913397.1"/>
    </source>
</evidence>
<accession>A0A6A5QH47</accession>
<evidence type="ECO:0000313" key="2">
    <source>
        <dbReference type="Proteomes" id="UP000800096"/>
    </source>
</evidence>